<organism evidence="9">
    <name type="scientific">Sesamum latifolium</name>
    <dbReference type="NCBI Taxonomy" id="2727402"/>
    <lineage>
        <taxon>Eukaryota</taxon>
        <taxon>Viridiplantae</taxon>
        <taxon>Streptophyta</taxon>
        <taxon>Embryophyta</taxon>
        <taxon>Tracheophyta</taxon>
        <taxon>Spermatophyta</taxon>
        <taxon>Magnoliopsida</taxon>
        <taxon>eudicotyledons</taxon>
        <taxon>Gunneridae</taxon>
        <taxon>Pentapetalae</taxon>
        <taxon>asterids</taxon>
        <taxon>lamiids</taxon>
        <taxon>Lamiales</taxon>
        <taxon>Pedaliaceae</taxon>
        <taxon>Sesamum</taxon>
    </lineage>
</organism>
<dbReference type="SMART" id="SM00360">
    <property type="entry name" value="RRM"/>
    <property type="match status" value="1"/>
</dbReference>
<dbReference type="CDD" id="cd12311">
    <property type="entry name" value="RRM_SRSF2_SRSF8"/>
    <property type="match status" value="1"/>
</dbReference>
<dbReference type="Pfam" id="PF00076">
    <property type="entry name" value="RRM_1"/>
    <property type="match status" value="1"/>
</dbReference>
<name>A0AAW2UZR8_9LAMI</name>
<dbReference type="Gene3D" id="3.30.70.330">
    <property type="match status" value="1"/>
</dbReference>
<dbReference type="GO" id="GO:0006397">
    <property type="term" value="P:mRNA processing"/>
    <property type="evidence" value="ECO:0007669"/>
    <property type="project" value="UniProtKB-KW"/>
</dbReference>
<reference evidence="9" key="1">
    <citation type="submission" date="2020-06" db="EMBL/GenBank/DDBJ databases">
        <authorList>
            <person name="Li T."/>
            <person name="Hu X."/>
            <person name="Zhang T."/>
            <person name="Song X."/>
            <person name="Zhang H."/>
            <person name="Dai N."/>
            <person name="Sheng W."/>
            <person name="Hou X."/>
            <person name="Wei L."/>
        </authorList>
    </citation>
    <scope>NUCLEOTIDE SEQUENCE</scope>
    <source>
        <strain evidence="9">KEN1</strain>
        <tissue evidence="9">Leaf</tissue>
    </source>
</reference>
<dbReference type="InterPro" id="IPR012677">
    <property type="entry name" value="Nucleotide-bd_a/b_plait_sf"/>
</dbReference>
<feature type="compositionally biased region" description="Basic residues" evidence="7">
    <location>
        <begin position="108"/>
        <end position="120"/>
    </location>
</feature>
<evidence type="ECO:0000256" key="3">
    <source>
        <dbReference type="ARBA" id="ARBA00022884"/>
    </source>
</evidence>
<dbReference type="GO" id="GO:0008380">
    <property type="term" value="P:RNA splicing"/>
    <property type="evidence" value="ECO:0007669"/>
    <property type="project" value="UniProtKB-KW"/>
</dbReference>
<feature type="compositionally biased region" description="Basic and acidic residues" evidence="7">
    <location>
        <begin position="121"/>
        <end position="131"/>
    </location>
</feature>
<evidence type="ECO:0000256" key="5">
    <source>
        <dbReference type="ARBA" id="ARBA00023242"/>
    </source>
</evidence>
<keyword evidence="4" id="KW-0508">mRNA splicing</keyword>
<evidence type="ECO:0000256" key="1">
    <source>
        <dbReference type="ARBA" id="ARBA00004123"/>
    </source>
</evidence>
<feature type="region of interest" description="Disordered" evidence="7">
    <location>
        <begin position="98"/>
        <end position="131"/>
    </location>
</feature>
<dbReference type="InterPro" id="IPR035979">
    <property type="entry name" value="RBD_domain_sf"/>
</dbReference>
<comment type="subcellular location">
    <subcellularLocation>
        <location evidence="1">Nucleus</location>
    </subcellularLocation>
</comment>
<feature type="region of interest" description="Disordered" evidence="7">
    <location>
        <begin position="153"/>
        <end position="226"/>
    </location>
</feature>
<feature type="compositionally biased region" description="Polar residues" evidence="7">
    <location>
        <begin position="215"/>
        <end position="224"/>
    </location>
</feature>
<feature type="compositionally biased region" description="Basic and acidic residues" evidence="7">
    <location>
        <begin position="162"/>
        <end position="177"/>
    </location>
</feature>
<proteinExistence type="predicted"/>
<protein>
    <submittedName>
        <fullName evidence="9">Serine/arginine-rich splicing factor SC35</fullName>
    </submittedName>
</protein>
<keyword evidence="2" id="KW-0507">mRNA processing</keyword>
<dbReference type="GO" id="GO:0003723">
    <property type="term" value="F:RNA binding"/>
    <property type="evidence" value="ECO:0007669"/>
    <property type="project" value="UniProtKB-UniRule"/>
</dbReference>
<comment type="caution">
    <text evidence="9">The sequence shown here is derived from an EMBL/GenBank/DDBJ whole genome shotgun (WGS) entry which is preliminary data.</text>
</comment>
<keyword evidence="3 6" id="KW-0694">RNA-binding</keyword>
<evidence type="ECO:0000256" key="7">
    <source>
        <dbReference type="SAM" id="MobiDB-lite"/>
    </source>
</evidence>
<reference evidence="9" key="2">
    <citation type="journal article" date="2024" name="Plant">
        <title>Genomic evolution and insights into agronomic trait innovations of Sesamum species.</title>
        <authorList>
            <person name="Miao H."/>
            <person name="Wang L."/>
            <person name="Qu L."/>
            <person name="Liu H."/>
            <person name="Sun Y."/>
            <person name="Le M."/>
            <person name="Wang Q."/>
            <person name="Wei S."/>
            <person name="Zheng Y."/>
            <person name="Lin W."/>
            <person name="Duan Y."/>
            <person name="Cao H."/>
            <person name="Xiong S."/>
            <person name="Wang X."/>
            <person name="Wei L."/>
            <person name="Li C."/>
            <person name="Ma Q."/>
            <person name="Ju M."/>
            <person name="Zhao R."/>
            <person name="Li G."/>
            <person name="Mu C."/>
            <person name="Tian Q."/>
            <person name="Mei H."/>
            <person name="Zhang T."/>
            <person name="Gao T."/>
            <person name="Zhang H."/>
        </authorList>
    </citation>
    <scope>NUCLEOTIDE SEQUENCE</scope>
    <source>
        <strain evidence="9">KEN1</strain>
    </source>
</reference>
<dbReference type="PROSITE" id="PS50102">
    <property type="entry name" value="RRM"/>
    <property type="match status" value="1"/>
</dbReference>
<feature type="domain" description="RRM" evidence="8">
    <location>
        <begin position="12"/>
        <end position="90"/>
    </location>
</feature>
<dbReference type="SUPFAM" id="SSF54928">
    <property type="entry name" value="RNA-binding domain, RBD"/>
    <property type="match status" value="1"/>
</dbReference>
<dbReference type="PANTHER" id="PTHR48028:SF4">
    <property type="entry name" value="SC35-LIKE SPLICING FACTOR"/>
    <property type="match status" value="1"/>
</dbReference>
<evidence type="ECO:0000259" key="8">
    <source>
        <dbReference type="PROSITE" id="PS50102"/>
    </source>
</evidence>
<sequence>MPRPTDIADITYSLLVLNVNFRTTADDLFPLFDKCGKVIDVFIPRDRRTGESRGFAFVRYMYKDEAQKAVDKLDGRVVDGRKIAVQFAKYGPHAERIHDGRIVEKLPRGRGRSRSRSPRRRSQDGYYEDRDYRKRCRSRSMHRYEHKRDYWHRSRSYSGSPDYDRGRGRRRYDDERRSRSRSFDSASPNRNLSPRRASSPRIGSPGRHSHRRSITPGSLPSQPATIEKEMTGPAGQMMRLLVLFVTSRCMIVTLMLIVDVENSLKYCVFGTNLYPPRKRRFSEYVIVASPLLEHWKSSALDPWPSQRSIMAVL</sequence>
<feature type="compositionally biased region" description="Basic and acidic residues" evidence="7">
    <location>
        <begin position="98"/>
        <end position="107"/>
    </location>
</feature>
<dbReference type="InterPro" id="IPR000504">
    <property type="entry name" value="RRM_dom"/>
</dbReference>
<accession>A0AAW2UZR8</accession>
<evidence type="ECO:0000256" key="6">
    <source>
        <dbReference type="PROSITE-ProRule" id="PRU00176"/>
    </source>
</evidence>
<evidence type="ECO:0000313" key="9">
    <source>
        <dbReference type="EMBL" id="KAL0422377.1"/>
    </source>
</evidence>
<dbReference type="PANTHER" id="PTHR48028">
    <property type="entry name" value="GLYCINE-RICH RNA-BINDING PROTEIN RZ1A"/>
    <property type="match status" value="1"/>
</dbReference>
<dbReference type="InterPro" id="IPR051106">
    <property type="entry name" value="RNA-bind/splicing_reg"/>
</dbReference>
<dbReference type="EMBL" id="JACGWN010000011">
    <property type="protein sequence ID" value="KAL0422377.1"/>
    <property type="molecule type" value="Genomic_DNA"/>
</dbReference>
<dbReference type="AlphaFoldDB" id="A0AAW2UZR8"/>
<evidence type="ECO:0000256" key="2">
    <source>
        <dbReference type="ARBA" id="ARBA00022664"/>
    </source>
</evidence>
<dbReference type="GO" id="GO:0005634">
    <property type="term" value="C:nucleus"/>
    <property type="evidence" value="ECO:0007669"/>
    <property type="project" value="UniProtKB-SubCell"/>
</dbReference>
<gene>
    <name evidence="9" type="ORF">Slati_3260600</name>
</gene>
<keyword evidence="5" id="KW-0539">Nucleus</keyword>
<evidence type="ECO:0000256" key="4">
    <source>
        <dbReference type="ARBA" id="ARBA00023187"/>
    </source>
</evidence>